<evidence type="ECO:0008006" key="3">
    <source>
        <dbReference type="Google" id="ProtNLM"/>
    </source>
</evidence>
<protein>
    <recommendedName>
        <fullName evidence="3">Tetratricopeptide repeat protein</fullName>
    </recommendedName>
</protein>
<evidence type="ECO:0000313" key="1">
    <source>
        <dbReference type="EMBL" id="MDX3025947.1"/>
    </source>
</evidence>
<dbReference type="Proteomes" id="UP001272987">
    <property type="component" value="Unassembled WGS sequence"/>
</dbReference>
<dbReference type="Gene3D" id="1.25.40.10">
    <property type="entry name" value="Tetratricopeptide repeat domain"/>
    <property type="match status" value="1"/>
</dbReference>
<dbReference type="InterPro" id="IPR011990">
    <property type="entry name" value="TPR-like_helical_dom_sf"/>
</dbReference>
<dbReference type="RefSeq" id="WP_319167765.1">
    <property type="nucleotide sequence ID" value="NZ_JARAWP010000061.1"/>
</dbReference>
<proteinExistence type="predicted"/>
<evidence type="ECO:0000313" key="2">
    <source>
        <dbReference type="Proteomes" id="UP001272987"/>
    </source>
</evidence>
<organism evidence="1 2">
    <name type="scientific">Streptomyces acidiscabies</name>
    <dbReference type="NCBI Taxonomy" id="42234"/>
    <lineage>
        <taxon>Bacteria</taxon>
        <taxon>Bacillati</taxon>
        <taxon>Actinomycetota</taxon>
        <taxon>Actinomycetes</taxon>
        <taxon>Kitasatosporales</taxon>
        <taxon>Streptomycetaceae</taxon>
        <taxon>Streptomyces</taxon>
    </lineage>
</organism>
<keyword evidence="2" id="KW-1185">Reference proteome</keyword>
<name>A0ABU4MEP0_9ACTN</name>
<sequence length="330" mass="35875">MIGGTALGSLAPGAASADTARAYTHHATLTHLDPTDLTELEETIDRLGAGYSAREPSELWPTAARHRHRVFTLQHEHRHTLGEARELAHHAGMLSVILAWIAHDLGKNDLVHAYCDDAWTQSQQAGHLEVGAWAEDVRSTHALYANRPLDALLAATRGMTVAPRNGNAAVRLSAQIARAHARLGQADDFERAAVLARNYQQQLPLHGAGLFAVDAVRITSYDASSHVWLGHAVQARAAADEAIGHYRSFPAPYQAPTRLAIAQLDLAQAHSALGEPDAAIATAREALDNSRLVDSIRARARQLDRTLRRRYPQHPETAGFGEELRVRLAA</sequence>
<accession>A0ABU4MEP0</accession>
<reference evidence="1 2" key="1">
    <citation type="journal article" date="2023" name="Microb. Genom.">
        <title>Mesoterricola silvestris gen. nov., sp. nov., Mesoterricola sediminis sp. nov., Geothrix oryzae sp. nov., Geothrix edaphica sp. nov., Geothrix rubra sp. nov., and Geothrix limicola sp. nov., six novel members of Acidobacteriota isolated from soils.</title>
        <authorList>
            <person name="Weisberg A.J."/>
            <person name="Pearce E."/>
            <person name="Kramer C.G."/>
            <person name="Chang J.H."/>
            <person name="Clarke C.R."/>
        </authorList>
    </citation>
    <scope>NUCLEOTIDE SEQUENCE [LARGE SCALE GENOMIC DNA]</scope>
    <source>
        <strain evidence="1 2">NB05-1H</strain>
    </source>
</reference>
<dbReference type="EMBL" id="JARAWP010000061">
    <property type="protein sequence ID" value="MDX3025947.1"/>
    <property type="molecule type" value="Genomic_DNA"/>
</dbReference>
<comment type="caution">
    <text evidence="1">The sequence shown here is derived from an EMBL/GenBank/DDBJ whole genome shotgun (WGS) entry which is preliminary data.</text>
</comment>
<gene>
    <name evidence="1" type="ORF">PV666_50065</name>
</gene>